<name>A0ABV5ZX60_9PSEU</name>
<dbReference type="Gene3D" id="1.10.10.10">
    <property type="entry name" value="Winged helix-like DNA-binding domain superfamily/Winged helix DNA-binding domain"/>
    <property type="match status" value="1"/>
</dbReference>
<dbReference type="CDD" id="cd07377">
    <property type="entry name" value="WHTH_GntR"/>
    <property type="match status" value="1"/>
</dbReference>
<evidence type="ECO:0000256" key="4">
    <source>
        <dbReference type="PROSITE-ProRule" id="PRU00335"/>
    </source>
</evidence>
<evidence type="ECO:0000313" key="7">
    <source>
        <dbReference type="EMBL" id="MFB9905451.1"/>
    </source>
</evidence>
<protein>
    <submittedName>
        <fullName evidence="7">TetR/AcrR family transcriptional regulator C-terminal domain-containing protein</fullName>
    </submittedName>
</protein>
<keyword evidence="3" id="KW-0804">Transcription</keyword>
<dbReference type="Pfam" id="PF02909">
    <property type="entry name" value="TetR_C_1"/>
    <property type="match status" value="1"/>
</dbReference>
<dbReference type="RefSeq" id="WP_377852752.1">
    <property type="nucleotide sequence ID" value="NZ_JBHLZU010000012.1"/>
</dbReference>
<evidence type="ECO:0000259" key="5">
    <source>
        <dbReference type="PROSITE" id="PS50949"/>
    </source>
</evidence>
<evidence type="ECO:0000259" key="6">
    <source>
        <dbReference type="PROSITE" id="PS50977"/>
    </source>
</evidence>
<dbReference type="InterPro" id="IPR036271">
    <property type="entry name" value="Tet_transcr_reg_TetR-rel_C_sf"/>
</dbReference>
<dbReference type="SUPFAM" id="SSF46785">
    <property type="entry name" value="Winged helix' DNA-binding domain"/>
    <property type="match status" value="1"/>
</dbReference>
<organism evidence="7 8">
    <name type="scientific">Allokutzneria oryzae</name>
    <dbReference type="NCBI Taxonomy" id="1378989"/>
    <lineage>
        <taxon>Bacteria</taxon>
        <taxon>Bacillati</taxon>
        <taxon>Actinomycetota</taxon>
        <taxon>Actinomycetes</taxon>
        <taxon>Pseudonocardiales</taxon>
        <taxon>Pseudonocardiaceae</taxon>
        <taxon>Allokutzneria</taxon>
    </lineage>
</organism>
<keyword evidence="2 4" id="KW-0238">DNA-binding</keyword>
<dbReference type="InterPro" id="IPR036390">
    <property type="entry name" value="WH_DNA-bd_sf"/>
</dbReference>
<dbReference type="EMBL" id="JBHLZU010000012">
    <property type="protein sequence ID" value="MFB9905451.1"/>
    <property type="molecule type" value="Genomic_DNA"/>
</dbReference>
<dbReference type="InterPro" id="IPR050109">
    <property type="entry name" value="HTH-type_TetR-like_transc_reg"/>
</dbReference>
<dbReference type="InterPro" id="IPR036388">
    <property type="entry name" value="WH-like_DNA-bd_sf"/>
</dbReference>
<feature type="DNA-binding region" description="H-T-H motif" evidence="4">
    <location>
        <begin position="112"/>
        <end position="131"/>
    </location>
</feature>
<dbReference type="InterPro" id="IPR004111">
    <property type="entry name" value="Repressor_TetR_C"/>
</dbReference>
<dbReference type="Gene3D" id="1.10.357.10">
    <property type="entry name" value="Tetracycline Repressor, domain 2"/>
    <property type="match status" value="1"/>
</dbReference>
<dbReference type="SMART" id="SM00345">
    <property type="entry name" value="HTH_GNTR"/>
    <property type="match status" value="1"/>
</dbReference>
<dbReference type="Proteomes" id="UP001589693">
    <property type="component" value="Unassembled WGS sequence"/>
</dbReference>
<dbReference type="Gene3D" id="1.10.10.60">
    <property type="entry name" value="Homeodomain-like"/>
    <property type="match status" value="1"/>
</dbReference>
<evidence type="ECO:0000256" key="3">
    <source>
        <dbReference type="ARBA" id="ARBA00023163"/>
    </source>
</evidence>
<evidence type="ECO:0000313" key="8">
    <source>
        <dbReference type="Proteomes" id="UP001589693"/>
    </source>
</evidence>
<dbReference type="InterPro" id="IPR000524">
    <property type="entry name" value="Tscrpt_reg_HTH_GntR"/>
</dbReference>
<reference evidence="7 8" key="1">
    <citation type="submission" date="2024-09" db="EMBL/GenBank/DDBJ databases">
        <authorList>
            <person name="Sun Q."/>
            <person name="Mori K."/>
        </authorList>
    </citation>
    <scope>NUCLEOTIDE SEQUENCE [LARGE SCALE GENOMIC DNA]</scope>
    <source>
        <strain evidence="7 8">TBRC 7907</strain>
    </source>
</reference>
<accession>A0ABV5ZX60</accession>
<feature type="domain" description="HTH gntR-type" evidence="5">
    <location>
        <begin position="4"/>
        <end position="72"/>
    </location>
</feature>
<dbReference type="PANTHER" id="PTHR30055:SF151">
    <property type="entry name" value="TRANSCRIPTIONAL REGULATORY PROTEIN"/>
    <property type="match status" value="1"/>
</dbReference>
<dbReference type="InterPro" id="IPR001647">
    <property type="entry name" value="HTH_TetR"/>
</dbReference>
<keyword evidence="8" id="KW-1185">Reference proteome</keyword>
<feature type="domain" description="HTH tetR-type" evidence="6">
    <location>
        <begin position="89"/>
        <end position="149"/>
    </location>
</feature>
<dbReference type="Pfam" id="PF00392">
    <property type="entry name" value="GntR"/>
    <property type="match status" value="1"/>
</dbReference>
<comment type="caution">
    <text evidence="7">The sequence shown here is derived from an EMBL/GenBank/DDBJ whole genome shotgun (WGS) entry which is preliminary data.</text>
</comment>
<dbReference type="Pfam" id="PF00440">
    <property type="entry name" value="TetR_N"/>
    <property type="match status" value="1"/>
</dbReference>
<dbReference type="PROSITE" id="PS50949">
    <property type="entry name" value="HTH_GNTR"/>
    <property type="match status" value="1"/>
</dbReference>
<gene>
    <name evidence="7" type="ORF">ACFFQA_16070</name>
</gene>
<proteinExistence type="predicted"/>
<dbReference type="SUPFAM" id="SSF48498">
    <property type="entry name" value="Tetracyclin repressor-like, C-terminal domain"/>
    <property type="match status" value="1"/>
</dbReference>
<evidence type="ECO:0000256" key="2">
    <source>
        <dbReference type="ARBA" id="ARBA00023125"/>
    </source>
</evidence>
<sequence length="309" mass="33936">MAENPPYARIVAEIRRRITEGELAPGDRVPSTRQIAIKWGVALATATKALTVLKQEGLVRPEPRVGTVVAVAPARDKPRPRPPAEPGDELTRDRIVRAAMEIADAEGLAAVSMRGVAAKLGVGTMSPYRHVDGKDALVMLMADAAYGELEPPDSRIKDWRARLELGSRGLWRLYRAHPWLAHFTTLTRPVMLPNLAVHADWMISAFSGHGLPATKVMNLHVLLFTYVQGVAVNLEREAQAEATSGLTDQEWMDAQEADFASYVESGEFPAFSHLMRSFGPEGYDLDLDEVFELGLAALLDGIAVLVRRR</sequence>
<evidence type="ECO:0000256" key="1">
    <source>
        <dbReference type="ARBA" id="ARBA00023015"/>
    </source>
</evidence>
<keyword evidence="1" id="KW-0805">Transcription regulation</keyword>
<dbReference type="InterPro" id="IPR009057">
    <property type="entry name" value="Homeodomain-like_sf"/>
</dbReference>
<dbReference type="PROSITE" id="PS50977">
    <property type="entry name" value="HTH_TETR_2"/>
    <property type="match status" value="1"/>
</dbReference>
<dbReference type="PANTHER" id="PTHR30055">
    <property type="entry name" value="HTH-TYPE TRANSCRIPTIONAL REGULATOR RUTR"/>
    <property type="match status" value="1"/>
</dbReference>
<dbReference type="SUPFAM" id="SSF46689">
    <property type="entry name" value="Homeodomain-like"/>
    <property type="match status" value="1"/>
</dbReference>